<dbReference type="EMBL" id="MF285618">
    <property type="protein sequence ID" value="ATA65365.1"/>
    <property type="molecule type" value="Genomic_DNA"/>
</dbReference>
<dbReference type="Proteomes" id="UP000223363">
    <property type="component" value="Segment"/>
</dbReference>
<accession>A0A289Z6Z4</accession>
<evidence type="ECO:0000313" key="2">
    <source>
        <dbReference type="Proteomes" id="UP000223363"/>
    </source>
</evidence>
<sequence length="189" mass="22149">MTKSAGELIFSKYFNVEMYEYDAVDETMIGRRGSFTTGSPYLDQMASKRRTRVWRTINQLLDLYQAGSEFTMVDGMKAITQMHEIIQEHIHDVEMYMKSMASSMYSEDPEVTQERLRDLQSLDELGRHIYNKVRTSKMPEVHSVFRGYIDFSPTLIKPASSIEIKRAADYIPVTERIKYAPVRKRNFYK</sequence>
<organism evidence="1 2">
    <name type="scientific">Serratia phage vB_SmaM_ 2050HW</name>
    <dbReference type="NCBI Taxonomy" id="2024252"/>
    <lineage>
        <taxon>Viruses</taxon>
        <taxon>Duplodnaviria</taxon>
        <taxon>Heunggongvirae</taxon>
        <taxon>Uroviricota</taxon>
        <taxon>Caudoviricetes</taxon>
        <taxon>Chimalliviridae</taxon>
        <taxon>Moabitevirus</taxon>
        <taxon>Moabitevirus mv2050HW</taxon>
    </lineage>
</organism>
<reference evidence="2" key="1">
    <citation type="submission" date="2017-06" db="EMBL/GenBank/DDBJ databases">
        <authorList>
            <person name="Zhao X."/>
        </authorList>
    </citation>
    <scope>NUCLEOTIDE SEQUENCE [LARGE SCALE GENOMIC DNA]</scope>
</reference>
<gene>
    <name evidence="1" type="ORF">2050HW_00030</name>
</gene>
<evidence type="ECO:0000313" key="1">
    <source>
        <dbReference type="EMBL" id="ATA65365.1"/>
    </source>
</evidence>
<keyword evidence="2" id="KW-1185">Reference proteome</keyword>
<proteinExistence type="predicted"/>
<protein>
    <submittedName>
        <fullName evidence="1">Uncharacterized protein</fullName>
    </submittedName>
</protein>
<name>A0A289Z6Z4_9CAUD</name>